<keyword evidence="1" id="KW-0732">Signal</keyword>
<feature type="chain" id="PRO_5029848457" description="Secreted protein" evidence="1">
    <location>
        <begin position="26"/>
        <end position="145"/>
    </location>
</feature>
<evidence type="ECO:0000313" key="2">
    <source>
        <dbReference type="EMBL" id="KAB1973039.1"/>
    </source>
</evidence>
<gene>
    <name evidence="2" type="ORF">F8144_44365</name>
</gene>
<dbReference type="RefSeq" id="WP_151475066.1">
    <property type="nucleotide sequence ID" value="NZ_WBKG01000095.1"/>
</dbReference>
<keyword evidence="3" id="KW-1185">Reference proteome</keyword>
<evidence type="ECO:0008006" key="4">
    <source>
        <dbReference type="Google" id="ProtNLM"/>
    </source>
</evidence>
<comment type="caution">
    <text evidence="2">The sequence shown here is derived from an EMBL/GenBank/DDBJ whole genome shotgun (WGS) entry which is preliminary data.</text>
</comment>
<dbReference type="AlphaFoldDB" id="A0A7J5D293"/>
<proteinExistence type="predicted"/>
<name>A0A7J5D293_9ACTN</name>
<evidence type="ECO:0000256" key="1">
    <source>
        <dbReference type="SAM" id="SignalP"/>
    </source>
</evidence>
<sequence length="145" mass="15223">MRYKALAVTAVAVGTIALGAAPVSAGENWGPVSTNSTWKCNAYEKHSVSDNVSYKPCVVHNANGDAQTVLVVQNRASVAVAIGGWLHFEGAGSEYSVFCAASTLNPGYTRGCYGPSVHVGSAIAKGVVQLELNDVWNDYSQPVYN</sequence>
<feature type="signal peptide" evidence="1">
    <location>
        <begin position="1"/>
        <end position="25"/>
    </location>
</feature>
<reference evidence="2 3" key="1">
    <citation type="submission" date="2019-09" db="EMBL/GenBank/DDBJ databases">
        <title>Isolation and identification of active actinomycetes.</title>
        <authorList>
            <person name="Yu Z."/>
            <person name="Han C."/>
            <person name="Yu B."/>
        </authorList>
    </citation>
    <scope>NUCLEOTIDE SEQUENCE [LARGE SCALE GENOMIC DNA]</scope>
    <source>
        <strain evidence="2 3">NEAU-H2</strain>
    </source>
</reference>
<dbReference type="Proteomes" id="UP000442990">
    <property type="component" value="Unassembled WGS sequence"/>
</dbReference>
<protein>
    <recommendedName>
        <fullName evidence="4">Secreted protein</fullName>
    </recommendedName>
</protein>
<accession>A0A7J5D293</accession>
<dbReference type="EMBL" id="WBKG01000095">
    <property type="protein sequence ID" value="KAB1973039.1"/>
    <property type="molecule type" value="Genomic_DNA"/>
</dbReference>
<organism evidence="2 3">
    <name type="scientific">Streptomyces triticiradicis</name>
    <dbReference type="NCBI Taxonomy" id="2651189"/>
    <lineage>
        <taxon>Bacteria</taxon>
        <taxon>Bacillati</taxon>
        <taxon>Actinomycetota</taxon>
        <taxon>Actinomycetes</taxon>
        <taxon>Kitasatosporales</taxon>
        <taxon>Streptomycetaceae</taxon>
        <taxon>Streptomyces</taxon>
    </lineage>
</organism>
<evidence type="ECO:0000313" key="3">
    <source>
        <dbReference type="Proteomes" id="UP000442990"/>
    </source>
</evidence>